<protein>
    <recommendedName>
        <fullName evidence="3">TonB C-terminal domain-containing protein</fullName>
    </recommendedName>
</protein>
<dbReference type="KEGG" id="cpb:Cphamn1_1712"/>
<keyword evidence="2" id="KW-0812">Transmembrane</keyword>
<feature type="region of interest" description="Disordered" evidence="1">
    <location>
        <begin position="60"/>
        <end position="110"/>
    </location>
</feature>
<sequence>MNNRDERNTQTHRFFTVFAVSVLLHVLLVAGSIYLQYMAGLSRPQLNTIDVALVTLPGPGSVERVDMSDGLPSPPEPEPVEEPEISQPEVTQPPPLPAEPKKRKAVKKVPEKIVRKPVQEKKTSVEESLEKLEQKVEKAQPSDFERKLALLQQKVSKGPPSDLYTRTGPGRSGPGDGEYGAPLSPLERYAVAIRAIITRNWSFTPQLIQQKGEVIAYVAMTIQTGGAVSGITFDRKSSSQYFDDTVLKAIEKSSPLPPVPPEVSGKALRIGFVFTPQGIE</sequence>
<dbReference type="Pfam" id="PF13103">
    <property type="entry name" value="TonB_2"/>
    <property type="match status" value="1"/>
</dbReference>
<evidence type="ECO:0000256" key="2">
    <source>
        <dbReference type="SAM" id="Phobius"/>
    </source>
</evidence>
<gene>
    <name evidence="4" type="ordered locus">Cphamn1_1712</name>
</gene>
<dbReference type="Gene3D" id="3.30.1150.10">
    <property type="match status" value="1"/>
</dbReference>
<keyword evidence="2" id="KW-0472">Membrane</keyword>
<evidence type="ECO:0000256" key="1">
    <source>
        <dbReference type="SAM" id="MobiDB-lite"/>
    </source>
</evidence>
<evidence type="ECO:0000313" key="4">
    <source>
        <dbReference type="EMBL" id="ACE04630.1"/>
    </source>
</evidence>
<dbReference type="PROSITE" id="PS52015">
    <property type="entry name" value="TONB_CTD"/>
    <property type="match status" value="1"/>
</dbReference>
<feature type="domain" description="TonB C-terminal" evidence="3">
    <location>
        <begin position="188"/>
        <end position="280"/>
    </location>
</feature>
<feature type="region of interest" description="Disordered" evidence="1">
    <location>
        <begin position="155"/>
        <end position="181"/>
    </location>
</feature>
<accession>B3EKU4</accession>
<dbReference type="SUPFAM" id="SSF74653">
    <property type="entry name" value="TolA/TonB C-terminal domain"/>
    <property type="match status" value="1"/>
</dbReference>
<organism evidence="4">
    <name type="scientific">Chlorobium phaeobacteroides (strain BS1)</name>
    <dbReference type="NCBI Taxonomy" id="331678"/>
    <lineage>
        <taxon>Bacteria</taxon>
        <taxon>Pseudomonadati</taxon>
        <taxon>Chlorobiota</taxon>
        <taxon>Chlorobiia</taxon>
        <taxon>Chlorobiales</taxon>
        <taxon>Chlorobiaceae</taxon>
        <taxon>Chlorobium/Pelodictyon group</taxon>
        <taxon>Chlorobium</taxon>
    </lineage>
</organism>
<evidence type="ECO:0000259" key="3">
    <source>
        <dbReference type="PROSITE" id="PS52015"/>
    </source>
</evidence>
<dbReference type="EMBL" id="CP001101">
    <property type="protein sequence ID" value="ACE04630.1"/>
    <property type="molecule type" value="Genomic_DNA"/>
</dbReference>
<reference evidence="4" key="1">
    <citation type="submission" date="2008-06" db="EMBL/GenBank/DDBJ databases">
        <title>Complete sequence of Chlorobium phaeobacteroides BS1.</title>
        <authorList>
            <consortium name="US DOE Joint Genome Institute"/>
            <person name="Lucas S."/>
            <person name="Copeland A."/>
            <person name="Lapidus A."/>
            <person name="Glavina del Rio T."/>
            <person name="Dalin E."/>
            <person name="Tice H."/>
            <person name="Bruce D."/>
            <person name="Goodwin L."/>
            <person name="Pitluck S."/>
            <person name="Schmutz J."/>
            <person name="Larimer F."/>
            <person name="Land M."/>
            <person name="Hauser L."/>
            <person name="Kyrpides N."/>
            <person name="Ovchinnikova G."/>
            <person name="Li T."/>
            <person name="Liu Z."/>
            <person name="Zhao F."/>
            <person name="Overmann J."/>
            <person name="Bryant D.A."/>
            <person name="Richardson P."/>
        </authorList>
    </citation>
    <scope>NUCLEOTIDE SEQUENCE [LARGE SCALE GENOMIC DNA]</scope>
    <source>
        <strain evidence="4">BS1</strain>
    </source>
</reference>
<dbReference type="AlphaFoldDB" id="B3EKU4"/>
<proteinExistence type="predicted"/>
<name>B3EKU4_CHLPB</name>
<dbReference type="STRING" id="331678.Cphamn1_1712"/>
<dbReference type="InterPro" id="IPR037682">
    <property type="entry name" value="TonB_C"/>
</dbReference>
<keyword evidence="2" id="KW-1133">Transmembrane helix</keyword>
<dbReference type="GO" id="GO:0055085">
    <property type="term" value="P:transmembrane transport"/>
    <property type="evidence" value="ECO:0007669"/>
    <property type="project" value="InterPro"/>
</dbReference>
<dbReference type="eggNOG" id="COG0810">
    <property type="taxonomic scope" value="Bacteria"/>
</dbReference>
<dbReference type="HOGENOM" id="CLU_884791_0_0_10"/>
<feature type="transmembrane region" description="Helical" evidence="2">
    <location>
        <begin position="12"/>
        <end position="35"/>
    </location>
</feature>